<dbReference type="RefSeq" id="WP_161410761.1">
    <property type="nucleotide sequence ID" value="NZ_WTUZ01000039.1"/>
</dbReference>
<dbReference type="Pfam" id="PF00126">
    <property type="entry name" value="HTH_1"/>
    <property type="match status" value="1"/>
</dbReference>
<dbReference type="PRINTS" id="PR00039">
    <property type="entry name" value="HTHLYSR"/>
</dbReference>
<keyword evidence="7" id="KW-1185">Reference proteome</keyword>
<dbReference type="Pfam" id="PF03466">
    <property type="entry name" value="LysR_substrate"/>
    <property type="match status" value="1"/>
</dbReference>
<dbReference type="SUPFAM" id="SSF46785">
    <property type="entry name" value="Winged helix' DNA-binding domain"/>
    <property type="match status" value="1"/>
</dbReference>
<dbReference type="SUPFAM" id="SSF53850">
    <property type="entry name" value="Periplasmic binding protein-like II"/>
    <property type="match status" value="1"/>
</dbReference>
<evidence type="ECO:0000259" key="5">
    <source>
        <dbReference type="PROSITE" id="PS50931"/>
    </source>
</evidence>
<dbReference type="InterPro" id="IPR036388">
    <property type="entry name" value="WH-like_DNA-bd_sf"/>
</dbReference>
<organism evidence="6 7">
    <name type="scientific">Paenibacillus silvestris</name>
    <dbReference type="NCBI Taxonomy" id="2606219"/>
    <lineage>
        <taxon>Bacteria</taxon>
        <taxon>Bacillati</taxon>
        <taxon>Bacillota</taxon>
        <taxon>Bacilli</taxon>
        <taxon>Bacillales</taxon>
        <taxon>Paenibacillaceae</taxon>
        <taxon>Paenibacillus</taxon>
    </lineage>
</organism>
<reference evidence="6 7" key="1">
    <citation type="submission" date="2019-12" db="EMBL/GenBank/DDBJ databases">
        <title>Paenibacillus sp. nov. sp. isolated from soil.</title>
        <authorList>
            <person name="Kim J."/>
            <person name="Jeong S.E."/>
            <person name="Jung H.S."/>
            <person name="Jeon C.O."/>
        </authorList>
    </citation>
    <scope>NUCLEOTIDE SEQUENCE [LARGE SCALE GENOMIC DNA]</scope>
    <source>
        <strain evidence="6 7">5J-6</strain>
    </source>
</reference>
<dbReference type="Gene3D" id="3.40.190.290">
    <property type="match status" value="1"/>
</dbReference>
<name>A0A6L8V7U4_9BACL</name>
<evidence type="ECO:0000313" key="7">
    <source>
        <dbReference type="Proteomes" id="UP000481087"/>
    </source>
</evidence>
<feature type="domain" description="HTH lysR-type" evidence="5">
    <location>
        <begin position="2"/>
        <end position="59"/>
    </location>
</feature>
<dbReference type="AlphaFoldDB" id="A0A6L8V7U4"/>
<dbReference type="PROSITE" id="PS50931">
    <property type="entry name" value="HTH_LYSR"/>
    <property type="match status" value="1"/>
</dbReference>
<comment type="caution">
    <text evidence="6">The sequence shown here is derived from an EMBL/GenBank/DDBJ whole genome shotgun (WGS) entry which is preliminary data.</text>
</comment>
<gene>
    <name evidence="6" type="ORF">GQF01_29965</name>
</gene>
<dbReference type="InterPro" id="IPR036390">
    <property type="entry name" value="WH_DNA-bd_sf"/>
</dbReference>
<dbReference type="GO" id="GO:0003700">
    <property type="term" value="F:DNA-binding transcription factor activity"/>
    <property type="evidence" value="ECO:0007669"/>
    <property type="project" value="InterPro"/>
</dbReference>
<dbReference type="Gene3D" id="1.10.10.10">
    <property type="entry name" value="Winged helix-like DNA-binding domain superfamily/Winged helix DNA-binding domain"/>
    <property type="match status" value="1"/>
</dbReference>
<sequence length="289" mass="33702">MVDFEWYRSFVSIFKHNSVSLAAKARIMTQPALSQHLACLEAEVGEQLFIRTTRKLVPTERGKQLYSLLAPYIDLLEEKTQELRINPISTAKTIKIGTTQELFTEKVLTHIPKMNLKTITYFRDANGLLELLREDRVDIILTSKKFSIPGIEYLPLKQEGYVIVAPSNTEVPDFTHLRDMERWLLQQRWISYDLELTLIRKYWKEFFKSSPQLIPIHVIPNLHLILRAIVEGEGISVLPTYMLKDNNVTAPKYRIVNEQMIVSNDLLVGFKCKHKDQIFINEFLNRINE</sequence>
<protein>
    <submittedName>
        <fullName evidence="6">LysR family transcriptional regulator</fullName>
    </submittedName>
</protein>
<dbReference type="InterPro" id="IPR005119">
    <property type="entry name" value="LysR_subst-bd"/>
</dbReference>
<accession>A0A6L8V7U4</accession>
<proteinExistence type="inferred from homology"/>
<keyword evidence="3" id="KW-0238">DNA-binding</keyword>
<evidence type="ECO:0000256" key="3">
    <source>
        <dbReference type="ARBA" id="ARBA00023125"/>
    </source>
</evidence>
<evidence type="ECO:0000313" key="6">
    <source>
        <dbReference type="EMBL" id="MZQ86337.1"/>
    </source>
</evidence>
<evidence type="ECO:0000256" key="4">
    <source>
        <dbReference type="ARBA" id="ARBA00023163"/>
    </source>
</evidence>
<dbReference type="EMBL" id="WTUZ01000039">
    <property type="protein sequence ID" value="MZQ86337.1"/>
    <property type="molecule type" value="Genomic_DNA"/>
</dbReference>
<dbReference type="InterPro" id="IPR000847">
    <property type="entry name" value="LysR_HTH_N"/>
</dbReference>
<evidence type="ECO:0000256" key="2">
    <source>
        <dbReference type="ARBA" id="ARBA00023015"/>
    </source>
</evidence>
<dbReference type="GO" id="GO:0003677">
    <property type="term" value="F:DNA binding"/>
    <property type="evidence" value="ECO:0007669"/>
    <property type="project" value="UniProtKB-KW"/>
</dbReference>
<dbReference type="Proteomes" id="UP000481087">
    <property type="component" value="Unassembled WGS sequence"/>
</dbReference>
<comment type="similarity">
    <text evidence="1">Belongs to the LysR transcriptional regulatory family.</text>
</comment>
<evidence type="ECO:0000256" key="1">
    <source>
        <dbReference type="ARBA" id="ARBA00009437"/>
    </source>
</evidence>
<keyword evidence="4" id="KW-0804">Transcription</keyword>
<dbReference type="CDD" id="cd05466">
    <property type="entry name" value="PBP2_LTTR_substrate"/>
    <property type="match status" value="1"/>
</dbReference>
<dbReference type="PANTHER" id="PTHR30126">
    <property type="entry name" value="HTH-TYPE TRANSCRIPTIONAL REGULATOR"/>
    <property type="match status" value="1"/>
</dbReference>
<keyword evidence="2" id="KW-0805">Transcription regulation</keyword>